<dbReference type="SUPFAM" id="SSF51658">
    <property type="entry name" value="Xylose isomerase-like"/>
    <property type="match status" value="1"/>
</dbReference>
<feature type="region of interest" description="Disordered" evidence="1">
    <location>
        <begin position="394"/>
        <end position="419"/>
    </location>
</feature>
<dbReference type="Proteomes" id="UP000587527">
    <property type="component" value="Unassembled WGS sequence"/>
</dbReference>
<organism evidence="2 3">
    <name type="scientific">Allocatelliglobosispora scoriae</name>
    <dbReference type="NCBI Taxonomy" id="643052"/>
    <lineage>
        <taxon>Bacteria</taxon>
        <taxon>Bacillati</taxon>
        <taxon>Actinomycetota</taxon>
        <taxon>Actinomycetes</taxon>
        <taxon>Micromonosporales</taxon>
        <taxon>Micromonosporaceae</taxon>
        <taxon>Allocatelliglobosispora</taxon>
    </lineage>
</organism>
<reference evidence="2 3" key="1">
    <citation type="submission" date="2020-08" db="EMBL/GenBank/DDBJ databases">
        <title>Sequencing the genomes of 1000 actinobacteria strains.</title>
        <authorList>
            <person name="Klenk H.-P."/>
        </authorList>
    </citation>
    <scope>NUCLEOTIDE SEQUENCE [LARGE SCALE GENOMIC DNA]</scope>
    <source>
        <strain evidence="2 3">DSM 45362</strain>
    </source>
</reference>
<proteinExistence type="predicted"/>
<keyword evidence="2" id="KW-0413">Isomerase</keyword>
<dbReference type="InterPro" id="IPR036237">
    <property type="entry name" value="Xyl_isomerase-like_sf"/>
</dbReference>
<dbReference type="GO" id="GO:0016853">
    <property type="term" value="F:isomerase activity"/>
    <property type="evidence" value="ECO:0007669"/>
    <property type="project" value="UniProtKB-KW"/>
</dbReference>
<dbReference type="RefSeq" id="WP_184836479.1">
    <property type="nucleotide sequence ID" value="NZ_JACHMN010000002.1"/>
</dbReference>
<gene>
    <name evidence="2" type="ORF">F4553_003066</name>
</gene>
<accession>A0A841BKR3</accession>
<protein>
    <submittedName>
        <fullName evidence="2">Sugar phosphate isomerase/epimerase</fullName>
    </submittedName>
</protein>
<dbReference type="AlphaFoldDB" id="A0A841BKR3"/>
<evidence type="ECO:0000313" key="2">
    <source>
        <dbReference type="EMBL" id="MBB5869687.1"/>
    </source>
</evidence>
<evidence type="ECO:0000313" key="3">
    <source>
        <dbReference type="Proteomes" id="UP000587527"/>
    </source>
</evidence>
<dbReference type="EMBL" id="JACHMN010000002">
    <property type="protein sequence ID" value="MBB5869687.1"/>
    <property type="molecule type" value="Genomic_DNA"/>
</dbReference>
<comment type="caution">
    <text evidence="2">The sequence shown here is derived from an EMBL/GenBank/DDBJ whole genome shotgun (WGS) entry which is preliminary data.</text>
</comment>
<evidence type="ECO:0000256" key="1">
    <source>
        <dbReference type="SAM" id="MobiDB-lite"/>
    </source>
</evidence>
<name>A0A841BKR3_9ACTN</name>
<dbReference type="NCBIfam" id="NF035939">
    <property type="entry name" value="TIM_EboE"/>
    <property type="match status" value="1"/>
</dbReference>
<feature type="region of interest" description="Disordered" evidence="1">
    <location>
        <begin position="279"/>
        <end position="298"/>
    </location>
</feature>
<keyword evidence="3" id="KW-1185">Reference proteome</keyword>
<dbReference type="Gene3D" id="3.20.20.150">
    <property type="entry name" value="Divalent-metal-dependent TIM barrel enzymes"/>
    <property type="match status" value="1"/>
</dbReference>
<sequence>MRLHHRDGQTVHLAYGTNVRPAADLPGILAQLDGDAVIVRERLGVDRLGLGLWLSAPVAGMLAASARLRQRLGAELTARGLEVVTLNGFPYRAPTEQRPVPEEPAGRLAPAKRALYRPDWTSPERLEYTLDLARVLCDLMPPDAERGSVSTVPIAWREPWDGKRADRAYRLMEDLADGLAEITWQTGRLVRVGFEPEPGCLIETTTQAVDYLADIDPAFLGICIDLAHLACVWESPEAAIETLTTARLPIVKVQLSSALVADDPHTAIEALRGFAGTRFPHPARTPSGAGTDDLEDAVTDDLPGPWRVHLHVPLHTQPPPPLTSTLPVVRAALAELLGGLTARTDQLEVETATWGVRAFHEGASHDDVIDSVVAEMEFARAELRRLGVGGAVSAEGQIPAPRQGESAVRPAAPTGGDPR</sequence>